<dbReference type="EMBL" id="MTYJ01000157">
    <property type="protein sequence ID" value="OQV11947.1"/>
    <property type="molecule type" value="Genomic_DNA"/>
</dbReference>
<keyword evidence="10" id="KW-0325">Glycoprotein</keyword>
<evidence type="ECO:0000256" key="13">
    <source>
        <dbReference type="SAM" id="SignalP"/>
    </source>
</evidence>
<keyword evidence="11" id="KW-1071">Ligand-gated ion channel</keyword>
<dbReference type="PANTHER" id="PTHR42643:SF24">
    <property type="entry name" value="IONOTROPIC RECEPTOR 60A"/>
    <property type="match status" value="1"/>
</dbReference>
<dbReference type="SMART" id="SM00918">
    <property type="entry name" value="Lig_chan-Glu_bd"/>
    <property type="match status" value="1"/>
</dbReference>
<keyword evidence="3" id="KW-0813">Transport</keyword>
<evidence type="ECO:0000256" key="3">
    <source>
        <dbReference type="ARBA" id="ARBA00022448"/>
    </source>
</evidence>
<sequence length="275" mass="29088">MAVTRTFVVIMAIGLVVADGNSQGYQSGSCAPTPVLPTSLRVIAIPDPFFVAANATTGTKNSGFLVELLDKLQAISGLPYTLTARPDLNYGTQNPNGTWDGSIIGVLVNNEADLIGADDFNWADREGVVDFLIPLLSYKLQILVNTQFGLNNATQYLTSAPDFLRFVCTSKDSVAQAICANILNSGDKGLVFDDNAGLATVLTGNFAYLGGSPFLDSAVAQNQGKVKVALNVGSLFAGLAVQQGSPLREKLNIALLQLFESGEVQSLFTKYGINN</sequence>
<dbReference type="AlphaFoldDB" id="A0A1W0W9R8"/>
<dbReference type="OrthoDB" id="5984008at2759"/>
<feature type="domain" description="Ionotropic glutamate receptor C-terminal" evidence="14">
    <location>
        <begin position="42"/>
        <end position="270"/>
    </location>
</feature>
<organism evidence="16 17">
    <name type="scientific">Hypsibius exemplaris</name>
    <name type="common">Freshwater tardigrade</name>
    <dbReference type="NCBI Taxonomy" id="2072580"/>
    <lineage>
        <taxon>Eukaryota</taxon>
        <taxon>Metazoa</taxon>
        <taxon>Ecdysozoa</taxon>
        <taxon>Tardigrada</taxon>
        <taxon>Eutardigrada</taxon>
        <taxon>Parachela</taxon>
        <taxon>Hypsibioidea</taxon>
        <taxon>Hypsibiidae</taxon>
        <taxon>Hypsibius</taxon>
    </lineage>
</organism>
<comment type="caution">
    <text evidence="16">The sequence shown here is derived from an EMBL/GenBank/DDBJ whole genome shotgun (WGS) entry which is preliminary data.</text>
</comment>
<keyword evidence="12" id="KW-0407">Ion channel</keyword>
<keyword evidence="4" id="KW-1003">Cell membrane</keyword>
<evidence type="ECO:0000256" key="7">
    <source>
        <dbReference type="ARBA" id="ARBA00023065"/>
    </source>
</evidence>
<evidence type="ECO:0000313" key="16">
    <source>
        <dbReference type="EMBL" id="OQV11947.1"/>
    </source>
</evidence>
<evidence type="ECO:0000256" key="2">
    <source>
        <dbReference type="ARBA" id="ARBA00008685"/>
    </source>
</evidence>
<evidence type="ECO:0000256" key="5">
    <source>
        <dbReference type="ARBA" id="ARBA00022692"/>
    </source>
</evidence>
<dbReference type="SUPFAM" id="SSF53850">
    <property type="entry name" value="Periplasmic binding protein-like II"/>
    <property type="match status" value="1"/>
</dbReference>
<proteinExistence type="inferred from homology"/>
<evidence type="ECO:0000259" key="14">
    <source>
        <dbReference type="SMART" id="SM00079"/>
    </source>
</evidence>
<dbReference type="Pfam" id="PF10613">
    <property type="entry name" value="Lig_chan-Glu_bd"/>
    <property type="match status" value="1"/>
</dbReference>
<accession>A0A1W0W9R8</accession>
<keyword evidence="13" id="KW-0732">Signal</keyword>
<name>A0A1W0W9R8_HYPEX</name>
<dbReference type="InterPro" id="IPR001320">
    <property type="entry name" value="Iontro_rcpt_C"/>
</dbReference>
<keyword evidence="5" id="KW-0812">Transmembrane</keyword>
<evidence type="ECO:0000256" key="10">
    <source>
        <dbReference type="ARBA" id="ARBA00023180"/>
    </source>
</evidence>
<dbReference type="InterPro" id="IPR019594">
    <property type="entry name" value="Glu/Gly-bd"/>
</dbReference>
<feature type="signal peptide" evidence="13">
    <location>
        <begin position="1"/>
        <end position="18"/>
    </location>
</feature>
<evidence type="ECO:0000256" key="4">
    <source>
        <dbReference type="ARBA" id="ARBA00022475"/>
    </source>
</evidence>
<dbReference type="GO" id="GO:0015276">
    <property type="term" value="F:ligand-gated monoatomic ion channel activity"/>
    <property type="evidence" value="ECO:0007669"/>
    <property type="project" value="InterPro"/>
</dbReference>
<evidence type="ECO:0000256" key="8">
    <source>
        <dbReference type="ARBA" id="ARBA00023136"/>
    </source>
</evidence>
<dbReference type="Proteomes" id="UP000192578">
    <property type="component" value="Unassembled WGS sequence"/>
</dbReference>
<reference evidence="17" key="1">
    <citation type="submission" date="2017-01" db="EMBL/GenBank/DDBJ databases">
        <title>Comparative genomics of anhydrobiosis in the tardigrade Hypsibius dujardini.</title>
        <authorList>
            <person name="Yoshida Y."/>
            <person name="Koutsovoulos G."/>
            <person name="Laetsch D."/>
            <person name="Stevens L."/>
            <person name="Kumar S."/>
            <person name="Horikawa D."/>
            <person name="Ishino K."/>
            <person name="Komine S."/>
            <person name="Tomita M."/>
            <person name="Blaxter M."/>
            <person name="Arakawa K."/>
        </authorList>
    </citation>
    <scope>NUCLEOTIDE SEQUENCE [LARGE SCALE GENOMIC DNA]</scope>
    <source>
        <strain evidence="17">Z151</strain>
    </source>
</reference>
<comment type="similarity">
    <text evidence="2">Belongs to the glutamate-gated ion channel (TC 1.A.10.1) family.</text>
</comment>
<dbReference type="Gene3D" id="3.40.190.10">
    <property type="entry name" value="Periplasmic binding protein-like II"/>
    <property type="match status" value="2"/>
</dbReference>
<keyword evidence="17" id="KW-1185">Reference proteome</keyword>
<keyword evidence="9" id="KW-0675">Receptor</keyword>
<evidence type="ECO:0000256" key="6">
    <source>
        <dbReference type="ARBA" id="ARBA00022989"/>
    </source>
</evidence>
<keyword evidence="6" id="KW-1133">Transmembrane helix</keyword>
<evidence type="ECO:0000256" key="12">
    <source>
        <dbReference type="ARBA" id="ARBA00023303"/>
    </source>
</evidence>
<evidence type="ECO:0000256" key="9">
    <source>
        <dbReference type="ARBA" id="ARBA00023170"/>
    </source>
</evidence>
<feature type="chain" id="PRO_5013275061" description="Solute-binding protein family 3/N-terminal domain-containing protein" evidence="13">
    <location>
        <begin position="19"/>
        <end position="275"/>
    </location>
</feature>
<evidence type="ECO:0000313" key="17">
    <source>
        <dbReference type="Proteomes" id="UP000192578"/>
    </source>
</evidence>
<feature type="domain" description="Ionotropic glutamate receptor L-glutamate and glycine-binding" evidence="15">
    <location>
        <begin position="49"/>
        <end position="109"/>
    </location>
</feature>
<evidence type="ECO:0008006" key="18">
    <source>
        <dbReference type="Google" id="ProtNLM"/>
    </source>
</evidence>
<evidence type="ECO:0000256" key="11">
    <source>
        <dbReference type="ARBA" id="ARBA00023286"/>
    </source>
</evidence>
<protein>
    <recommendedName>
        <fullName evidence="18">Solute-binding protein family 3/N-terminal domain-containing protein</fullName>
    </recommendedName>
</protein>
<gene>
    <name evidence="16" type="ORF">BV898_13742</name>
</gene>
<keyword evidence="8" id="KW-0472">Membrane</keyword>
<comment type="subcellular location">
    <subcellularLocation>
        <location evidence="1">Cell membrane</location>
        <topology evidence="1">Multi-pass membrane protein</topology>
    </subcellularLocation>
</comment>
<evidence type="ECO:0000259" key="15">
    <source>
        <dbReference type="SMART" id="SM00918"/>
    </source>
</evidence>
<dbReference type="InterPro" id="IPR052192">
    <property type="entry name" value="Insect_Ionotropic_Sensory_Rcpt"/>
</dbReference>
<keyword evidence="7" id="KW-0406">Ion transport</keyword>
<dbReference type="SMART" id="SM00079">
    <property type="entry name" value="PBPe"/>
    <property type="match status" value="1"/>
</dbReference>
<evidence type="ECO:0000256" key="1">
    <source>
        <dbReference type="ARBA" id="ARBA00004651"/>
    </source>
</evidence>
<dbReference type="GO" id="GO:0005886">
    <property type="term" value="C:plasma membrane"/>
    <property type="evidence" value="ECO:0007669"/>
    <property type="project" value="UniProtKB-SubCell"/>
</dbReference>
<dbReference type="GO" id="GO:0050906">
    <property type="term" value="P:detection of stimulus involved in sensory perception"/>
    <property type="evidence" value="ECO:0007669"/>
    <property type="project" value="UniProtKB-ARBA"/>
</dbReference>
<dbReference type="PANTHER" id="PTHR42643">
    <property type="entry name" value="IONOTROPIC RECEPTOR 20A-RELATED"/>
    <property type="match status" value="1"/>
</dbReference>